<feature type="compositionally biased region" description="Basic and acidic residues" evidence="1">
    <location>
        <begin position="143"/>
        <end position="164"/>
    </location>
</feature>
<organism evidence="3 4">
    <name type="scientific">Octodon degus</name>
    <name type="common">Degu</name>
    <name type="synonym">Sciurus degus</name>
    <dbReference type="NCBI Taxonomy" id="10160"/>
    <lineage>
        <taxon>Eukaryota</taxon>
        <taxon>Metazoa</taxon>
        <taxon>Chordata</taxon>
        <taxon>Craniata</taxon>
        <taxon>Vertebrata</taxon>
        <taxon>Euteleostomi</taxon>
        <taxon>Mammalia</taxon>
        <taxon>Eutheria</taxon>
        <taxon>Euarchontoglires</taxon>
        <taxon>Glires</taxon>
        <taxon>Rodentia</taxon>
        <taxon>Hystricomorpha</taxon>
        <taxon>Octodontidae</taxon>
        <taxon>Octodon</taxon>
    </lineage>
</organism>
<feature type="region of interest" description="Disordered" evidence="1">
    <location>
        <begin position="143"/>
        <end position="207"/>
    </location>
</feature>
<keyword evidence="2" id="KW-0472">Membrane</keyword>
<feature type="compositionally biased region" description="Low complexity" evidence="1">
    <location>
        <begin position="192"/>
        <end position="207"/>
    </location>
</feature>
<dbReference type="Proteomes" id="UP000515203">
    <property type="component" value="Unplaced"/>
</dbReference>
<evidence type="ECO:0000256" key="2">
    <source>
        <dbReference type="SAM" id="Phobius"/>
    </source>
</evidence>
<dbReference type="RefSeq" id="XP_023560431.1">
    <property type="nucleotide sequence ID" value="XM_023704663.1"/>
</dbReference>
<dbReference type="Pfam" id="PF15125">
    <property type="entry name" value="TMEM238"/>
    <property type="match status" value="1"/>
</dbReference>
<proteinExistence type="predicted"/>
<feature type="compositionally biased region" description="Polar residues" evidence="1">
    <location>
        <begin position="391"/>
        <end position="403"/>
    </location>
</feature>
<dbReference type="PANTHER" id="PTHR28613">
    <property type="entry name" value="SI:CH211-232M10.4-RELATED"/>
    <property type="match status" value="1"/>
</dbReference>
<reference evidence="4" key="1">
    <citation type="submission" date="2025-08" db="UniProtKB">
        <authorList>
            <consortium name="RefSeq"/>
        </authorList>
    </citation>
    <scope>IDENTIFICATION</scope>
</reference>
<dbReference type="AlphaFoldDB" id="A0A6P6DKE5"/>
<gene>
    <name evidence="4" type="primary">LOC111813568</name>
</gene>
<evidence type="ECO:0000256" key="1">
    <source>
        <dbReference type="SAM" id="MobiDB-lite"/>
    </source>
</evidence>
<dbReference type="GeneID" id="111813568"/>
<keyword evidence="3" id="KW-1185">Reference proteome</keyword>
<keyword evidence="2" id="KW-1133">Transmembrane helix</keyword>
<feature type="transmembrane region" description="Helical" evidence="2">
    <location>
        <begin position="23"/>
        <end position="44"/>
    </location>
</feature>
<dbReference type="InParanoid" id="A0A6P6DKE5"/>
<dbReference type="PANTHER" id="PTHR28613:SF6">
    <property type="entry name" value="RIKEN CDNA A930007A09 GENE"/>
    <property type="match status" value="1"/>
</dbReference>
<evidence type="ECO:0000313" key="4">
    <source>
        <dbReference type="RefSeq" id="XP_023560431.1"/>
    </source>
</evidence>
<sequence length="413" mass="45081">MEHLTTSISTTGKRPRLGRCKHFFWLGVVFDTVGAVVLFTGVFADLLFYDMLLYLGSIIIFFSLLWWVSWYTGNIELLPEESSRRSTRTPAVPTVETLRRSASHRFSWTFESISNTFLMQRQHLRSLKRRGILGMAVAGLEEEKKGKGRRESTKDSSDPQDFCKENLGPEPEDDNSPEAVSFPGPEGRGGTSLLLQPPSSLDQPLPSDVLALKNPAVSLSISAQPSFTTSRSQPILPVASKNQLPVTLSLESHPATPVAFQSHLVGPVSPQSPFQVHVHSESQPQNPPWAFQTQPPTVQASGSQATATQVPVMPFQAMDPQVSQTVQDFQLLLPTQQTSLNTSLVQEISQSQSSNVLEVPKVPDAQAVEALPLPSEKLSPELPEVAALAPETQQSICSDSTPGSGMVKKSHPL</sequence>
<accession>A0A6P6DKE5</accession>
<keyword evidence="2" id="KW-0812">Transmembrane</keyword>
<dbReference type="InterPro" id="IPR029365">
    <property type="entry name" value="TMEM238"/>
</dbReference>
<protein>
    <submittedName>
        <fullName evidence="4">Uncharacterized protein LOC111813568</fullName>
    </submittedName>
</protein>
<name>A0A6P6DKE5_OCTDE</name>
<dbReference type="OrthoDB" id="9047238at2759"/>
<feature type="transmembrane region" description="Helical" evidence="2">
    <location>
        <begin position="51"/>
        <end position="70"/>
    </location>
</feature>
<evidence type="ECO:0000313" key="3">
    <source>
        <dbReference type="Proteomes" id="UP000515203"/>
    </source>
</evidence>
<feature type="region of interest" description="Disordered" evidence="1">
    <location>
        <begin position="390"/>
        <end position="413"/>
    </location>
</feature>